<organism evidence="4">
    <name type="scientific">Prevotella sp. GTC17253</name>
    <dbReference type="NCBI Taxonomy" id="3236793"/>
    <lineage>
        <taxon>Bacteria</taxon>
        <taxon>Pseudomonadati</taxon>
        <taxon>Bacteroidota</taxon>
        <taxon>Bacteroidia</taxon>
        <taxon>Bacteroidales</taxon>
        <taxon>Prevotellaceae</taxon>
        <taxon>Prevotella</taxon>
    </lineage>
</organism>
<reference evidence="4" key="1">
    <citation type="submission" date="2024-07" db="EMBL/GenBank/DDBJ databases">
        <title>Complete genome sequence of Prevotella sp. YM-2024 GTC17253.</title>
        <authorList>
            <person name="Hayashi M."/>
            <person name="Muto Y."/>
            <person name="Tanaka K."/>
            <person name="Niwa H."/>
        </authorList>
    </citation>
    <scope>NUCLEOTIDE SEQUENCE</scope>
    <source>
        <strain evidence="4">GTC17253</strain>
    </source>
</reference>
<dbReference type="InterPro" id="IPR056726">
    <property type="entry name" value="DUF7824"/>
</dbReference>
<dbReference type="InterPro" id="IPR056727">
    <property type="entry name" value="DUF7825"/>
</dbReference>
<dbReference type="Pfam" id="PF25149">
    <property type="entry name" value="DUF7825"/>
    <property type="match status" value="1"/>
</dbReference>
<sequence>MEKEERIKRFTKLAKEYKDSHENRQEKLLPYIKELAAMTEKERHELAKTNQELYWNHTKTSIGDSWTSCSHDRAVFLDATSVLTSDGKNYNSYALRDNDVDLLRSILDIHKPKWLDKQLDKNPFESLRYGYHNILKLATDGYIKQPKPERIADLVAEAHEIRLENNDISFDSSQLLQLPITLDEHVWYLFEYPTSIAYHDQRARAAFAEGRTAKDESISALLITCARTGRISSGKLLDKTIEGLNRSLHIQTEGWLTDLLSAYQPTSEEILERQALFLQALYTVKSRAQNTILKLLKQVATAEGFLIQPYIDTSQSLLFSLPANSLTVICSTYEALMKKHHAYRTSICEILGQLIVHKNDTVKRRANKLIATYGGNKLAEIQQQIDTSTPEIPTLQPLRPQPYCTEANRLAAIDNKDEFIFRLSRLFDTTDPLEQWTVVSATAEWFPRLEAADQPRLESIFARAAQLPQMADNYLPALLATYILEFSLCLQQRFETKPSKGRQMMDMLKKSILNLKTVHQTHFTPLADFNGYATLAGHIEGFKQFLLELLGMIKAGNTVVLSVPTHRPGYIDAETLVHRLAEYERTGHRPSPFDLQVALNRCTWNPAKSVDIPLSGELKQLMEYLIHDRFEPCKHYQYPEAWLAVNLRNHPEAMRREFADFYFNHRAWPLWTGTLALASELVPNPHFKQLQFDYDEATLHAPTQPMLWQEIIWEFRTDWYNSPYIALHLTVFPHHPTIVLAQILRQCAVFDNKQSFYTNSYMNALQWLMDYQEAWTEVGVLFLATALVHYDSTVRTYAAEIWATATLLGTIDNHALGLQTARLIALKAFPLRRLQTIMADSMRHRSTLHDDALRQFFAPILATLPDKMTGAKGIRELAGTLNS</sequence>
<dbReference type="InterPro" id="IPR045472">
    <property type="entry name" value="DUF6493"/>
</dbReference>
<feature type="domain" description="DUF6493" evidence="1">
    <location>
        <begin position="6"/>
        <end position="320"/>
    </location>
</feature>
<dbReference type="Pfam" id="PF20103">
    <property type="entry name" value="DUF6493"/>
    <property type="match status" value="1"/>
</dbReference>
<feature type="domain" description="DUF7825" evidence="3">
    <location>
        <begin position="686"/>
        <end position="872"/>
    </location>
</feature>
<proteinExistence type="predicted"/>
<evidence type="ECO:0000313" key="4">
    <source>
        <dbReference type="EMBL" id="BFO71337.1"/>
    </source>
</evidence>
<evidence type="ECO:0000259" key="2">
    <source>
        <dbReference type="Pfam" id="PF25148"/>
    </source>
</evidence>
<evidence type="ECO:0000259" key="3">
    <source>
        <dbReference type="Pfam" id="PF25149"/>
    </source>
</evidence>
<dbReference type="AlphaFoldDB" id="A0AB33IVD8"/>
<evidence type="ECO:0000259" key="1">
    <source>
        <dbReference type="Pfam" id="PF20103"/>
    </source>
</evidence>
<name>A0AB33IVD8_9BACT</name>
<dbReference type="EMBL" id="AP035785">
    <property type="protein sequence ID" value="BFO71337.1"/>
    <property type="molecule type" value="Genomic_DNA"/>
</dbReference>
<feature type="domain" description="DUF7824" evidence="2">
    <location>
        <begin position="406"/>
        <end position="665"/>
    </location>
</feature>
<protein>
    <submittedName>
        <fullName evidence="4">DUF6493 family protein</fullName>
    </submittedName>
</protein>
<accession>A0AB33IVD8</accession>
<gene>
    <name evidence="4" type="ORF">GTC17253_13030</name>
</gene>
<dbReference type="Pfam" id="PF25148">
    <property type="entry name" value="DUF7824"/>
    <property type="match status" value="1"/>
</dbReference>